<evidence type="ECO:0000313" key="8">
    <source>
        <dbReference type="EMBL" id="RDB21498.1"/>
    </source>
</evidence>
<dbReference type="AlphaFoldDB" id="A0A369JHZ8"/>
<feature type="transmembrane region" description="Helical" evidence="7">
    <location>
        <begin position="179"/>
        <end position="204"/>
    </location>
</feature>
<protein>
    <submittedName>
        <fullName evidence="8">Membrane protein C6F6.13c</fullName>
    </submittedName>
</protein>
<organism evidence="8 9">
    <name type="scientific">Hypsizygus marmoreus</name>
    <name type="common">White beech mushroom</name>
    <name type="synonym">Agaricus marmoreus</name>
    <dbReference type="NCBI Taxonomy" id="39966"/>
    <lineage>
        <taxon>Eukaryota</taxon>
        <taxon>Fungi</taxon>
        <taxon>Dikarya</taxon>
        <taxon>Basidiomycota</taxon>
        <taxon>Agaricomycotina</taxon>
        <taxon>Agaricomycetes</taxon>
        <taxon>Agaricomycetidae</taxon>
        <taxon>Agaricales</taxon>
        <taxon>Tricholomatineae</taxon>
        <taxon>Lyophyllaceae</taxon>
        <taxon>Hypsizygus</taxon>
    </lineage>
</organism>
<evidence type="ECO:0000256" key="1">
    <source>
        <dbReference type="ARBA" id="ARBA00004141"/>
    </source>
</evidence>
<evidence type="ECO:0000256" key="3">
    <source>
        <dbReference type="ARBA" id="ARBA00022692"/>
    </source>
</evidence>
<dbReference type="PANTHER" id="PTHR17920:SF22">
    <property type="entry name" value="DUF726 DOMAIN PROTEIN (AFU_ORTHOLOGUE AFUA_2G12860)"/>
    <property type="match status" value="1"/>
</dbReference>
<dbReference type="InterPro" id="IPR007941">
    <property type="entry name" value="DUF726"/>
</dbReference>
<sequence length="560" mass="60717">MTADLTKLVPPKTLTHEDKATVFDHFFCRLASYRNTLELYSDAEYTMSSLPEERRARRRDQHQEEVARWAHSLVEKAWIVCKESEGDCPKLDKYADTSIAGLPSLPPTEDLTKVLNTILFLDIVASKQYSARTRTFLSTFGSLDEPTIVATLKNPERAIGEAEKQIEEAREVHAERGKVLRVMGMGFGAVAGGVLIGVTGGLAAPLVGAGVTTLLGWLGVGGTIVGLLASGLAGSSVVCGALFGVYGAQSTANMVERHTREVRDLAVVPVRDIKENETLGVRLCVSGWLSSREDVTAPWTVCGGDDTFALQWEVEVLEQLSNALVTLVKSHAIKYVKMQVIRRTILASLMSSLAPIAWLKIGQIIDNPWMNARARAVKAGAVLGDLLANHVFGNRPLTLTGYSLGSLVIFEALKYLASLPPANTTHLVQDVFLFGTPTPADMSTWASVRRLVSGRLVNGYSSNDYILAVLSRASDANWNVAGLQPIDVMGVENILCEGVDGHTMWRGMIGKCLRDCQAPGIISDEVELQLKIVPAEILAMEESEKSSREQSPGETGGEQK</sequence>
<comment type="similarity">
    <text evidence="2">Belongs to the TMCO4 family.</text>
</comment>
<feature type="region of interest" description="Disordered" evidence="6">
    <location>
        <begin position="541"/>
        <end position="560"/>
    </location>
</feature>
<dbReference type="InterPro" id="IPR029058">
    <property type="entry name" value="AB_hydrolase_fold"/>
</dbReference>
<dbReference type="Pfam" id="PF05277">
    <property type="entry name" value="DUF726"/>
    <property type="match status" value="1"/>
</dbReference>
<feature type="transmembrane region" description="Helical" evidence="7">
    <location>
        <begin position="224"/>
        <end position="248"/>
    </location>
</feature>
<proteinExistence type="inferred from homology"/>
<comment type="caution">
    <text evidence="8">The sequence shown here is derived from an EMBL/GenBank/DDBJ whole genome shotgun (WGS) entry which is preliminary data.</text>
</comment>
<comment type="subcellular location">
    <subcellularLocation>
        <location evidence="1">Membrane</location>
        <topology evidence="1">Multi-pass membrane protein</topology>
    </subcellularLocation>
</comment>
<feature type="transmembrane region" description="Helical" evidence="7">
    <location>
        <begin position="340"/>
        <end position="359"/>
    </location>
</feature>
<keyword evidence="4 7" id="KW-1133">Transmembrane helix</keyword>
<dbReference type="GO" id="GO:0016020">
    <property type="term" value="C:membrane"/>
    <property type="evidence" value="ECO:0007669"/>
    <property type="project" value="UniProtKB-SubCell"/>
</dbReference>
<accession>A0A369JHZ8</accession>
<dbReference type="Proteomes" id="UP000076154">
    <property type="component" value="Unassembled WGS sequence"/>
</dbReference>
<dbReference type="FunCoup" id="A0A369JHZ8">
    <property type="interactions" value="8"/>
</dbReference>
<dbReference type="PANTHER" id="PTHR17920">
    <property type="entry name" value="TRANSMEMBRANE AND COILED-COIL DOMAIN-CONTAINING PROTEIN 4 TMCO4"/>
    <property type="match status" value="1"/>
</dbReference>
<name>A0A369JHZ8_HYPMA</name>
<dbReference type="EMBL" id="LUEZ02000055">
    <property type="protein sequence ID" value="RDB21498.1"/>
    <property type="molecule type" value="Genomic_DNA"/>
</dbReference>
<gene>
    <name evidence="8" type="ORF">Hypma_011706</name>
</gene>
<dbReference type="SUPFAM" id="SSF53474">
    <property type="entry name" value="alpha/beta-Hydrolases"/>
    <property type="match status" value="1"/>
</dbReference>
<keyword evidence="3 7" id="KW-0812">Transmembrane</keyword>
<dbReference type="InParanoid" id="A0A369JHZ8"/>
<evidence type="ECO:0000256" key="4">
    <source>
        <dbReference type="ARBA" id="ARBA00022989"/>
    </source>
</evidence>
<keyword evidence="9" id="KW-1185">Reference proteome</keyword>
<reference evidence="8" key="1">
    <citation type="submission" date="2018-04" db="EMBL/GenBank/DDBJ databases">
        <title>Whole genome sequencing of Hypsizygus marmoreus.</title>
        <authorList>
            <person name="Choi I.-G."/>
            <person name="Min B."/>
            <person name="Kim J.-G."/>
            <person name="Kim S."/>
            <person name="Oh Y.-L."/>
            <person name="Kong W.-S."/>
            <person name="Park H."/>
            <person name="Jeong J."/>
            <person name="Song E.-S."/>
        </authorList>
    </citation>
    <scope>NUCLEOTIDE SEQUENCE [LARGE SCALE GENOMIC DNA]</scope>
    <source>
        <strain evidence="8">51987-8</strain>
    </source>
</reference>
<evidence type="ECO:0000256" key="2">
    <source>
        <dbReference type="ARBA" id="ARBA00009824"/>
    </source>
</evidence>
<evidence type="ECO:0000256" key="6">
    <source>
        <dbReference type="SAM" id="MobiDB-lite"/>
    </source>
</evidence>
<evidence type="ECO:0000313" key="9">
    <source>
        <dbReference type="Proteomes" id="UP000076154"/>
    </source>
</evidence>
<evidence type="ECO:0000256" key="7">
    <source>
        <dbReference type="SAM" id="Phobius"/>
    </source>
</evidence>
<evidence type="ECO:0000256" key="5">
    <source>
        <dbReference type="ARBA" id="ARBA00023136"/>
    </source>
</evidence>
<keyword evidence="5 7" id="KW-0472">Membrane</keyword>
<dbReference type="OrthoDB" id="277931at2759"/>